<sequence length="176" mass="20184">MIAALDEGHVGGYSVAYGRNDTYFPVYVTAALAAIFCTAALLTGAIYWLALAALAAGFTYYNIPLLETGRPTIGANQYGIFIQAFGLIRWRAIERIDLVEIAERAMTVHELQIVLNAPLTSALVADWRKQPSWRWLMRLPWRMSHTNMVRINVEPFDQPPDMIHRTFLRMWRYYRS</sequence>
<keyword evidence="3" id="KW-1185">Reference proteome</keyword>
<keyword evidence="1" id="KW-0812">Transmembrane</keyword>
<dbReference type="EMBL" id="LJYG01000108">
    <property type="protein sequence ID" value="KRQ03709.1"/>
    <property type="molecule type" value="Genomic_DNA"/>
</dbReference>
<dbReference type="OrthoDB" id="7957637at2"/>
<comment type="caution">
    <text evidence="2">The sequence shown here is derived from an EMBL/GenBank/DDBJ whole genome shotgun (WGS) entry which is preliminary data.</text>
</comment>
<gene>
    <name evidence="2" type="ORF">AOQ71_34180</name>
</gene>
<dbReference type="AlphaFoldDB" id="A0A0R3D583"/>
<proteinExistence type="predicted"/>
<dbReference type="RefSeq" id="WP_057756575.1">
    <property type="nucleotide sequence ID" value="NZ_LJYG01000108.1"/>
</dbReference>
<reference evidence="2 3" key="1">
    <citation type="submission" date="2015-09" db="EMBL/GenBank/DDBJ databases">
        <title>Draft Genome Sequence of Bradyrhizobium manausense Strain BR 3351T, a Novel Symbiotic Nitrogen-Fixing Alphaproteobacterium Isolated from Brazilian Amazon Rain Forest.</title>
        <authorList>
            <person name="De Araujo J.L."/>
            <person name="Zilli J.E."/>
        </authorList>
    </citation>
    <scope>NUCLEOTIDE SEQUENCE [LARGE SCALE GENOMIC DNA]</scope>
    <source>
        <strain evidence="2 3">BR3351</strain>
    </source>
</reference>
<name>A0A0R3D583_9BRAD</name>
<keyword evidence="1" id="KW-1133">Transmembrane helix</keyword>
<keyword evidence="1" id="KW-0472">Membrane</keyword>
<accession>A0A0R3D583</accession>
<evidence type="ECO:0000313" key="3">
    <source>
        <dbReference type="Proteomes" id="UP000051936"/>
    </source>
</evidence>
<feature type="transmembrane region" description="Helical" evidence="1">
    <location>
        <begin position="27"/>
        <end position="60"/>
    </location>
</feature>
<evidence type="ECO:0000256" key="1">
    <source>
        <dbReference type="SAM" id="Phobius"/>
    </source>
</evidence>
<dbReference type="Proteomes" id="UP000051936">
    <property type="component" value="Unassembled WGS sequence"/>
</dbReference>
<evidence type="ECO:0000313" key="2">
    <source>
        <dbReference type="EMBL" id="KRQ03709.1"/>
    </source>
</evidence>
<protein>
    <submittedName>
        <fullName evidence="2">Uncharacterized protein</fullName>
    </submittedName>
</protein>
<organism evidence="2 3">
    <name type="scientific">Bradyrhizobium manausense</name>
    <dbReference type="NCBI Taxonomy" id="989370"/>
    <lineage>
        <taxon>Bacteria</taxon>
        <taxon>Pseudomonadati</taxon>
        <taxon>Pseudomonadota</taxon>
        <taxon>Alphaproteobacteria</taxon>
        <taxon>Hyphomicrobiales</taxon>
        <taxon>Nitrobacteraceae</taxon>
        <taxon>Bradyrhizobium</taxon>
    </lineage>
</organism>